<keyword evidence="1" id="KW-0812">Transmembrane</keyword>
<organism evidence="2 3">
    <name type="scientific">Corallococcus terminator</name>
    <dbReference type="NCBI Taxonomy" id="2316733"/>
    <lineage>
        <taxon>Bacteria</taxon>
        <taxon>Pseudomonadati</taxon>
        <taxon>Myxococcota</taxon>
        <taxon>Myxococcia</taxon>
        <taxon>Myxococcales</taxon>
        <taxon>Cystobacterineae</taxon>
        <taxon>Myxococcaceae</taxon>
        <taxon>Corallococcus</taxon>
    </lineage>
</organism>
<reference evidence="3" key="1">
    <citation type="submission" date="2018-09" db="EMBL/GenBank/DDBJ databases">
        <authorList>
            <person name="Livingstone P.G."/>
            <person name="Whitworth D.E."/>
        </authorList>
    </citation>
    <scope>NUCLEOTIDE SEQUENCE [LARGE SCALE GENOMIC DNA]</scope>
    <source>
        <strain evidence="3">CA054A</strain>
    </source>
</reference>
<keyword evidence="1" id="KW-0472">Membrane</keyword>
<dbReference type="EMBL" id="RAVZ01000283">
    <property type="protein sequence ID" value="RKG77456.1"/>
    <property type="molecule type" value="Genomic_DNA"/>
</dbReference>
<dbReference type="AlphaFoldDB" id="A0A3A8I3Z1"/>
<protein>
    <submittedName>
        <fullName evidence="2">Uncharacterized protein</fullName>
    </submittedName>
</protein>
<feature type="transmembrane region" description="Helical" evidence="1">
    <location>
        <begin position="12"/>
        <end position="32"/>
    </location>
</feature>
<feature type="transmembrane region" description="Helical" evidence="1">
    <location>
        <begin position="87"/>
        <end position="106"/>
    </location>
</feature>
<gene>
    <name evidence="2" type="ORF">D7V88_30990</name>
</gene>
<evidence type="ECO:0000256" key="1">
    <source>
        <dbReference type="SAM" id="Phobius"/>
    </source>
</evidence>
<evidence type="ECO:0000313" key="2">
    <source>
        <dbReference type="EMBL" id="RKG77456.1"/>
    </source>
</evidence>
<comment type="caution">
    <text evidence="2">The sequence shown here is derived from an EMBL/GenBank/DDBJ whole genome shotgun (WGS) entry which is preliminary data.</text>
</comment>
<dbReference type="Proteomes" id="UP000268094">
    <property type="component" value="Unassembled WGS sequence"/>
</dbReference>
<accession>A0A3A8I3Z1</accession>
<keyword evidence="1" id="KW-1133">Transmembrane helix</keyword>
<dbReference type="RefSeq" id="WP_120544228.1">
    <property type="nucleotide sequence ID" value="NZ_RAVZ01000283.1"/>
</dbReference>
<name>A0A3A8I3Z1_9BACT</name>
<feature type="transmembrane region" description="Helical" evidence="1">
    <location>
        <begin position="112"/>
        <end position="132"/>
    </location>
</feature>
<keyword evidence="3" id="KW-1185">Reference proteome</keyword>
<feature type="transmembrane region" description="Helical" evidence="1">
    <location>
        <begin position="52"/>
        <end position="75"/>
    </location>
</feature>
<proteinExistence type="predicted"/>
<evidence type="ECO:0000313" key="3">
    <source>
        <dbReference type="Proteomes" id="UP000268094"/>
    </source>
</evidence>
<dbReference type="OrthoDB" id="8926562at2"/>
<sequence>MNPESSLSRRVVLASALYDLVVTLPFATPWTADAVLSGVRYVHHALSLGGEALPAFTPTHLFFVALFGTIVSLWAGVRILRPSAFHGAFDTVGRALLSSWMIYALSQGATQALVAFLVLELAWMFAQGGVILGTRRWRDGSLATVR</sequence>